<organism evidence="1 2">
    <name type="scientific">Setomelanomma holmii</name>
    <dbReference type="NCBI Taxonomy" id="210430"/>
    <lineage>
        <taxon>Eukaryota</taxon>
        <taxon>Fungi</taxon>
        <taxon>Dikarya</taxon>
        <taxon>Ascomycota</taxon>
        <taxon>Pezizomycotina</taxon>
        <taxon>Dothideomycetes</taxon>
        <taxon>Pleosporomycetidae</taxon>
        <taxon>Pleosporales</taxon>
        <taxon>Pleosporineae</taxon>
        <taxon>Phaeosphaeriaceae</taxon>
        <taxon>Setomelanomma</taxon>
    </lineage>
</organism>
<gene>
    <name evidence="1" type="ORF">EK21DRAFT_108375</name>
</gene>
<name>A0A9P4HGC8_9PLEO</name>
<dbReference type="Proteomes" id="UP000799777">
    <property type="component" value="Unassembled WGS sequence"/>
</dbReference>
<keyword evidence="2" id="KW-1185">Reference proteome</keyword>
<reference evidence="1" key="1">
    <citation type="journal article" date="2020" name="Stud. Mycol.">
        <title>101 Dothideomycetes genomes: a test case for predicting lifestyles and emergence of pathogens.</title>
        <authorList>
            <person name="Haridas S."/>
            <person name="Albert R."/>
            <person name="Binder M."/>
            <person name="Bloem J."/>
            <person name="Labutti K."/>
            <person name="Salamov A."/>
            <person name="Andreopoulos B."/>
            <person name="Baker S."/>
            <person name="Barry K."/>
            <person name="Bills G."/>
            <person name="Bluhm B."/>
            <person name="Cannon C."/>
            <person name="Castanera R."/>
            <person name="Culley D."/>
            <person name="Daum C."/>
            <person name="Ezra D."/>
            <person name="Gonzalez J."/>
            <person name="Henrissat B."/>
            <person name="Kuo A."/>
            <person name="Liang C."/>
            <person name="Lipzen A."/>
            <person name="Lutzoni F."/>
            <person name="Magnuson J."/>
            <person name="Mondo S."/>
            <person name="Nolan M."/>
            <person name="Ohm R."/>
            <person name="Pangilinan J."/>
            <person name="Park H.-J."/>
            <person name="Ramirez L."/>
            <person name="Alfaro M."/>
            <person name="Sun H."/>
            <person name="Tritt A."/>
            <person name="Yoshinaga Y."/>
            <person name="Zwiers L.-H."/>
            <person name="Turgeon B."/>
            <person name="Goodwin S."/>
            <person name="Spatafora J."/>
            <person name="Crous P."/>
            <person name="Grigoriev I."/>
        </authorList>
    </citation>
    <scope>NUCLEOTIDE SEQUENCE</scope>
    <source>
        <strain evidence="1">CBS 110217</strain>
    </source>
</reference>
<sequence>MDDHNVAREATNSRLVPASQTNRMLEVNESDRHHLSKHLPWISKQGLFVTKEGYMGIGPNWLQAGDGVFLIPGGSTPYIFAHIDQVLQRQADRIRQRLSKMPPSKSSRAKKKELETELQEIEAKIGQKDGWQLVGEAYVEGVMHGEVASEIEEHAQRYSIV</sequence>
<evidence type="ECO:0000313" key="2">
    <source>
        <dbReference type="Proteomes" id="UP000799777"/>
    </source>
</evidence>
<dbReference type="AlphaFoldDB" id="A0A9P4HGC8"/>
<dbReference type="Pfam" id="PF26639">
    <property type="entry name" value="Het-6_barrel"/>
    <property type="match status" value="1"/>
</dbReference>
<proteinExistence type="predicted"/>
<evidence type="ECO:0000313" key="1">
    <source>
        <dbReference type="EMBL" id="KAF2033958.1"/>
    </source>
</evidence>
<protein>
    <submittedName>
        <fullName evidence="1">Uncharacterized protein</fullName>
    </submittedName>
</protein>
<comment type="caution">
    <text evidence="1">The sequence shown here is derived from an EMBL/GenBank/DDBJ whole genome shotgun (WGS) entry which is preliminary data.</text>
</comment>
<accession>A0A9P4HGC8</accession>
<dbReference type="EMBL" id="ML978163">
    <property type="protein sequence ID" value="KAF2033958.1"/>
    <property type="molecule type" value="Genomic_DNA"/>
</dbReference>
<dbReference type="OrthoDB" id="3800302at2759"/>